<keyword evidence="1" id="KW-0547">Nucleotide-binding</keyword>
<evidence type="ECO:0000313" key="4">
    <source>
        <dbReference type="EMBL" id="KUF08932.1"/>
    </source>
</evidence>
<dbReference type="GO" id="GO:0003678">
    <property type="term" value="F:DNA helicase activity"/>
    <property type="evidence" value="ECO:0007669"/>
    <property type="project" value="UniProtKB-ARBA"/>
</dbReference>
<evidence type="ECO:0000256" key="2">
    <source>
        <dbReference type="ARBA" id="ARBA00022840"/>
    </source>
</evidence>
<dbReference type="Gene3D" id="3.40.50.300">
    <property type="entry name" value="P-loop containing nucleotide triphosphate hydrolases"/>
    <property type="match status" value="2"/>
</dbReference>
<dbReference type="CDD" id="cd18809">
    <property type="entry name" value="SF1_C_RecD"/>
    <property type="match status" value="1"/>
</dbReference>
<dbReference type="PANTHER" id="PTHR43788:SF6">
    <property type="entry name" value="DNA HELICASE B"/>
    <property type="match status" value="1"/>
</dbReference>
<dbReference type="InterPro" id="IPR027417">
    <property type="entry name" value="P-loop_NTPase"/>
</dbReference>
<dbReference type="EMBL" id="LPXO01000020">
    <property type="protein sequence ID" value="KUF08932.1"/>
    <property type="molecule type" value="Genomic_DNA"/>
</dbReference>
<dbReference type="OrthoDB" id="9803432at2"/>
<comment type="caution">
    <text evidence="4">The sequence shown here is derived from an EMBL/GenBank/DDBJ whole genome shotgun (WGS) entry which is preliminary data.</text>
</comment>
<dbReference type="STRING" id="1685382.AVJ23_20325"/>
<proteinExistence type="predicted"/>
<dbReference type="RefSeq" id="WP_058864068.1">
    <property type="nucleotide sequence ID" value="NZ_LPXO01000020.1"/>
</dbReference>
<feature type="domain" description="UvrD-like helicase C-terminal" evidence="3">
    <location>
        <begin position="378"/>
        <end position="425"/>
    </location>
</feature>
<organism evidence="4 5">
    <name type="scientific">Pseudoponticoccus marisrubri</name>
    <dbReference type="NCBI Taxonomy" id="1685382"/>
    <lineage>
        <taxon>Bacteria</taxon>
        <taxon>Pseudomonadati</taxon>
        <taxon>Pseudomonadota</taxon>
        <taxon>Alphaproteobacteria</taxon>
        <taxon>Rhodobacterales</taxon>
        <taxon>Roseobacteraceae</taxon>
        <taxon>Pseudoponticoccus</taxon>
    </lineage>
</organism>
<reference evidence="4 5" key="1">
    <citation type="submission" date="2015-12" db="EMBL/GenBank/DDBJ databases">
        <authorList>
            <person name="Shamseldin A."/>
            <person name="Moawad H."/>
            <person name="Abd El-Rahim W.M."/>
            <person name="Sadowsky M.J."/>
        </authorList>
    </citation>
    <scope>NUCLEOTIDE SEQUENCE [LARGE SCALE GENOMIC DNA]</scope>
    <source>
        <strain evidence="4 5">SJ5A-1</strain>
    </source>
</reference>
<dbReference type="AlphaFoldDB" id="A0A0W7WEK5"/>
<accession>A0A0W7WEK5</accession>
<evidence type="ECO:0000259" key="3">
    <source>
        <dbReference type="Pfam" id="PF13538"/>
    </source>
</evidence>
<evidence type="ECO:0000313" key="5">
    <source>
        <dbReference type="Proteomes" id="UP000054396"/>
    </source>
</evidence>
<dbReference type="Pfam" id="PF13604">
    <property type="entry name" value="AAA_30"/>
    <property type="match status" value="1"/>
</dbReference>
<protein>
    <submittedName>
        <fullName evidence="4">Exodeoxyribonuclease V</fullName>
    </submittedName>
</protein>
<evidence type="ECO:0000256" key="1">
    <source>
        <dbReference type="ARBA" id="ARBA00022741"/>
    </source>
</evidence>
<dbReference type="InterPro" id="IPR050534">
    <property type="entry name" value="Coronavir_polyprotein_1ab"/>
</dbReference>
<keyword evidence="2" id="KW-0067">ATP-binding</keyword>
<dbReference type="Pfam" id="PF13538">
    <property type="entry name" value="UvrD_C_2"/>
    <property type="match status" value="1"/>
</dbReference>
<keyword evidence="5" id="KW-1185">Reference proteome</keyword>
<dbReference type="Proteomes" id="UP000054396">
    <property type="component" value="Unassembled WGS sequence"/>
</dbReference>
<dbReference type="PANTHER" id="PTHR43788">
    <property type="entry name" value="DNA2/NAM7 HELICASE FAMILY MEMBER"/>
    <property type="match status" value="1"/>
</dbReference>
<dbReference type="InterPro" id="IPR027785">
    <property type="entry name" value="UvrD-like_helicase_C"/>
</dbReference>
<sequence length="427" mass="47289">MTVTLSEMQSRAIAAIRDWYETRRHEQQVFRVFGYAGTGKTTTTAQAIEALGLAPMTPGAPGGVLFGAFTGKAALVMTRKGTPAQTIHSLIYRVSEATPEEIERVTEDLATLRRELPRMGPAERDFAMTRIAQLEMRLEDIHQPKFLINEQSILRDADLLVLDEVSMVGEDLGRDLLAFGKPILVLGDPGQLPPVKGAGFFTEAAPDVMLTEVHRQAEDSAILRLATLARQGAPIPMGAHDDHVWKMSRHEVGPAQMLRGGQVLCGTNATRRWLNTAMKRAAGFEADYPTGHGEKIICLKNRHDLGLINGMFLTLSDVRQDPDDAFAFSAMVETEDGESIAGRQSFWRGEYADHIAYDPERGRREWQIKRGLIESSWGYAITCHKAQGSQFPTVVVVDDGFGRTAADRNRWLYTAITRAEWGLVILS</sequence>
<gene>
    <name evidence="4" type="ORF">AVJ23_20325</name>
</gene>
<dbReference type="GO" id="GO:0005524">
    <property type="term" value="F:ATP binding"/>
    <property type="evidence" value="ECO:0007669"/>
    <property type="project" value="UniProtKB-KW"/>
</dbReference>
<dbReference type="SUPFAM" id="SSF52540">
    <property type="entry name" value="P-loop containing nucleoside triphosphate hydrolases"/>
    <property type="match status" value="1"/>
</dbReference>
<name>A0A0W7WEK5_9RHOB</name>